<evidence type="ECO:0000256" key="4">
    <source>
        <dbReference type="ARBA" id="ARBA00022475"/>
    </source>
</evidence>
<keyword evidence="4" id="KW-1003">Cell membrane</keyword>
<reference evidence="9 10" key="1">
    <citation type="submission" date="2023-03" db="EMBL/GenBank/DDBJ databases">
        <authorList>
            <person name="Kaur S."/>
            <person name="Espinosa-Saiz D."/>
            <person name="Velazquez E."/>
            <person name="Menendez E."/>
            <person name="diCenzo G.C."/>
        </authorList>
    </citation>
    <scope>NUCLEOTIDE SEQUENCE [LARGE SCALE GENOMIC DNA]</scope>
    <source>
        <strain evidence="9 10">LMG 27395</strain>
    </source>
</reference>
<keyword evidence="10" id="KW-1185">Reference proteome</keyword>
<evidence type="ECO:0000256" key="5">
    <source>
        <dbReference type="ARBA" id="ARBA00022692"/>
    </source>
</evidence>
<evidence type="ECO:0000256" key="8">
    <source>
        <dbReference type="SAM" id="Phobius"/>
    </source>
</evidence>
<name>A0ABY8CSV4_9HYPH</name>
<evidence type="ECO:0000256" key="2">
    <source>
        <dbReference type="ARBA" id="ARBA00010735"/>
    </source>
</evidence>
<organism evidence="9 10">
    <name type="scientific">Sinorhizobium numidicum</name>
    <dbReference type="NCBI Taxonomy" id="680248"/>
    <lineage>
        <taxon>Bacteria</taxon>
        <taxon>Pseudomonadati</taxon>
        <taxon>Pseudomonadota</taxon>
        <taxon>Alphaproteobacteria</taxon>
        <taxon>Hyphomicrobiales</taxon>
        <taxon>Rhizobiaceae</taxon>
        <taxon>Sinorhizobium/Ensifer group</taxon>
        <taxon>Sinorhizobium</taxon>
    </lineage>
</organism>
<proteinExistence type="inferred from homology"/>
<keyword evidence="3" id="KW-0813">Transport</keyword>
<feature type="transmembrane region" description="Helical" evidence="8">
    <location>
        <begin position="61"/>
        <end position="83"/>
    </location>
</feature>
<dbReference type="Proteomes" id="UP001235547">
    <property type="component" value="Chromosome 2"/>
</dbReference>
<evidence type="ECO:0000256" key="7">
    <source>
        <dbReference type="ARBA" id="ARBA00023136"/>
    </source>
</evidence>
<evidence type="ECO:0000256" key="6">
    <source>
        <dbReference type="ARBA" id="ARBA00022989"/>
    </source>
</evidence>
<dbReference type="InterPro" id="IPR011606">
    <property type="entry name" value="Brnchd-chn_aa_trnsp_permease"/>
</dbReference>
<comment type="similarity">
    <text evidence="2">Belongs to the AzlC family.</text>
</comment>
<feature type="transmembrane region" description="Helical" evidence="8">
    <location>
        <begin position="183"/>
        <end position="203"/>
    </location>
</feature>
<sequence length="222" mass="23718">MAWPKGFNSVMVGFVPFALVLGAQAAERGFSIVEVPLMTGLNFGGGSEFAAVELWTSPPHVLLIVAITFLVNSRHLLMGAALAPFIRHLPKRKALVTLFFMCDESWAMGLADAKKSATVLSLGYFFGVALGLYSTWVIFTTVGAFVGPFLGDVTRYGFDMAFPAVFLVMLAGMWKGAVAARPWLVSLIIAGTTYVLFPGAWYVPAGAVSGVLSAFFCARSDA</sequence>
<dbReference type="PANTHER" id="PTHR34979:SF1">
    <property type="entry name" value="INNER MEMBRANE PROTEIN YGAZ"/>
    <property type="match status" value="1"/>
</dbReference>
<feature type="transmembrane region" description="Helical" evidence="8">
    <location>
        <begin position="156"/>
        <end position="174"/>
    </location>
</feature>
<keyword evidence="6 8" id="KW-1133">Transmembrane helix</keyword>
<evidence type="ECO:0000313" key="9">
    <source>
        <dbReference type="EMBL" id="WEX81669.1"/>
    </source>
</evidence>
<dbReference type="EMBL" id="CP120370">
    <property type="protein sequence ID" value="WEX81669.1"/>
    <property type="molecule type" value="Genomic_DNA"/>
</dbReference>
<keyword evidence="7 8" id="KW-0472">Membrane</keyword>
<accession>A0ABY8CSV4</accession>
<gene>
    <name evidence="9" type="ORF">PYH38_001319</name>
</gene>
<feature type="transmembrane region" description="Helical" evidence="8">
    <location>
        <begin position="124"/>
        <end position="150"/>
    </location>
</feature>
<comment type="subcellular location">
    <subcellularLocation>
        <location evidence="1">Cell membrane</location>
        <topology evidence="1">Multi-pass membrane protein</topology>
    </subcellularLocation>
</comment>
<evidence type="ECO:0000313" key="10">
    <source>
        <dbReference type="Proteomes" id="UP001235547"/>
    </source>
</evidence>
<dbReference type="PANTHER" id="PTHR34979">
    <property type="entry name" value="INNER MEMBRANE PROTEIN YGAZ"/>
    <property type="match status" value="1"/>
</dbReference>
<evidence type="ECO:0000256" key="3">
    <source>
        <dbReference type="ARBA" id="ARBA00022448"/>
    </source>
</evidence>
<evidence type="ECO:0000256" key="1">
    <source>
        <dbReference type="ARBA" id="ARBA00004651"/>
    </source>
</evidence>
<dbReference type="Pfam" id="PF03591">
    <property type="entry name" value="AzlC"/>
    <property type="match status" value="1"/>
</dbReference>
<keyword evidence="5 8" id="KW-0812">Transmembrane</keyword>
<protein>
    <submittedName>
        <fullName evidence="9">AzlC family ABC transporter permease</fullName>
    </submittedName>
</protein>